<dbReference type="RefSeq" id="WP_153091002.1">
    <property type="nucleotide sequence ID" value="NZ_VZAH01000007.1"/>
</dbReference>
<reference evidence="2 3" key="1">
    <citation type="submission" date="2019-09" db="EMBL/GenBank/DDBJ databases">
        <title>Distinct polysaccharide growth profiles of human intestinal Prevotella copri isolates.</title>
        <authorList>
            <person name="Fehlner-Peach H."/>
            <person name="Magnabosco C."/>
            <person name="Raghavan V."/>
            <person name="Scher J.U."/>
            <person name="Tett A."/>
            <person name="Cox L.M."/>
            <person name="Gottsegen C."/>
            <person name="Watters A."/>
            <person name="Wiltshire- Gordon J.D."/>
            <person name="Segata N."/>
            <person name="Bonneau R."/>
            <person name="Littman D.R."/>
        </authorList>
    </citation>
    <scope>NUCLEOTIDE SEQUENCE [LARGE SCALE GENOMIC DNA]</scope>
    <source>
        <strain evidence="3">iAA917</strain>
    </source>
</reference>
<comment type="caution">
    <text evidence="2">The sequence shown here is derived from an EMBL/GenBank/DDBJ whole genome shotgun (WGS) entry which is preliminary data.</text>
</comment>
<proteinExistence type="predicted"/>
<organism evidence="2 3">
    <name type="scientific">Segatella copri</name>
    <dbReference type="NCBI Taxonomy" id="165179"/>
    <lineage>
        <taxon>Bacteria</taxon>
        <taxon>Pseudomonadati</taxon>
        <taxon>Bacteroidota</taxon>
        <taxon>Bacteroidia</taxon>
        <taxon>Bacteroidales</taxon>
        <taxon>Prevotellaceae</taxon>
        <taxon>Segatella</taxon>
    </lineage>
</organism>
<dbReference type="CDD" id="cd02440">
    <property type="entry name" value="AdoMet_MTases"/>
    <property type="match status" value="1"/>
</dbReference>
<dbReference type="PANTHER" id="PTHR43861">
    <property type="entry name" value="TRANS-ACONITATE 2-METHYLTRANSFERASE-RELATED"/>
    <property type="match status" value="1"/>
</dbReference>
<feature type="domain" description="Methyltransferase" evidence="1">
    <location>
        <begin position="34"/>
        <end position="142"/>
    </location>
</feature>
<keyword evidence="2" id="KW-0489">Methyltransferase</keyword>
<gene>
    <name evidence="2" type="ORF">F7D25_00700</name>
</gene>
<dbReference type="SUPFAM" id="SSF53335">
    <property type="entry name" value="S-adenosyl-L-methionine-dependent methyltransferases"/>
    <property type="match status" value="1"/>
</dbReference>
<sequence>MQKRHTDRKMYFHDLEITSKEFYVSYLSTFKKLTSKSRVLEVGCGEGGNLVPFAQLGCRVTGIDIAECRIIDAKAYFSEIYENATFVCCDFMKYHTPINEEEKFDVILLHDVIEHVPAKGKFLLHLKSFLKSTGVLFVGFPAWQMPFGGHQQICRSKLCSHFPFIHLLPNSMYNSLLKLCKEEDGTISELMSIKECRTSIELFEKLIKRCEFSVVDKKFWFINPHYKQKFKLTPSLLPRFAWKIKYARNFFTTSCWYILNLSNTESNTLL</sequence>
<dbReference type="AlphaFoldDB" id="A0A6G1VJY0"/>
<evidence type="ECO:0000313" key="3">
    <source>
        <dbReference type="Proteomes" id="UP000477980"/>
    </source>
</evidence>
<dbReference type="InterPro" id="IPR025714">
    <property type="entry name" value="Methyltranfer_dom"/>
</dbReference>
<dbReference type="Gene3D" id="3.40.50.150">
    <property type="entry name" value="Vaccinia Virus protein VP39"/>
    <property type="match status" value="1"/>
</dbReference>
<protein>
    <submittedName>
        <fullName evidence="2">Class I SAM-dependent methyltransferase</fullName>
    </submittedName>
</protein>
<dbReference type="Pfam" id="PF13847">
    <property type="entry name" value="Methyltransf_31"/>
    <property type="match status" value="1"/>
</dbReference>
<accession>A0A6G1VJY0</accession>
<evidence type="ECO:0000313" key="2">
    <source>
        <dbReference type="EMBL" id="MQP12961.1"/>
    </source>
</evidence>
<dbReference type="OrthoDB" id="323463at2"/>
<dbReference type="InterPro" id="IPR029063">
    <property type="entry name" value="SAM-dependent_MTases_sf"/>
</dbReference>
<dbReference type="EMBL" id="VZAH01000007">
    <property type="protein sequence ID" value="MQP12961.1"/>
    <property type="molecule type" value="Genomic_DNA"/>
</dbReference>
<dbReference type="GO" id="GO:0032259">
    <property type="term" value="P:methylation"/>
    <property type="evidence" value="ECO:0007669"/>
    <property type="project" value="UniProtKB-KW"/>
</dbReference>
<dbReference type="Proteomes" id="UP000477980">
    <property type="component" value="Unassembled WGS sequence"/>
</dbReference>
<evidence type="ECO:0000259" key="1">
    <source>
        <dbReference type="Pfam" id="PF13847"/>
    </source>
</evidence>
<keyword evidence="2" id="KW-0808">Transferase</keyword>
<name>A0A6G1VJY0_9BACT</name>
<dbReference type="GO" id="GO:0008168">
    <property type="term" value="F:methyltransferase activity"/>
    <property type="evidence" value="ECO:0007669"/>
    <property type="project" value="UniProtKB-KW"/>
</dbReference>